<dbReference type="PANTHER" id="PTHR42643">
    <property type="entry name" value="IONOTROPIC RECEPTOR 20A-RELATED"/>
    <property type="match status" value="1"/>
</dbReference>
<gene>
    <name evidence="9" type="ORF">ABEB36_008932</name>
</gene>
<comment type="subcellular location">
    <subcellularLocation>
        <location evidence="1">Cell membrane</location>
        <topology evidence="1">Multi-pass membrane protein</topology>
    </subcellularLocation>
</comment>
<keyword evidence="5 8" id="KW-0472">Membrane</keyword>
<dbReference type="GO" id="GO:0005886">
    <property type="term" value="C:plasma membrane"/>
    <property type="evidence" value="ECO:0007669"/>
    <property type="project" value="UniProtKB-SubCell"/>
</dbReference>
<keyword evidence="2" id="KW-1003">Cell membrane</keyword>
<evidence type="ECO:0000256" key="6">
    <source>
        <dbReference type="ARBA" id="ARBA00023170"/>
    </source>
</evidence>
<evidence type="ECO:0000256" key="2">
    <source>
        <dbReference type="ARBA" id="ARBA00022475"/>
    </source>
</evidence>
<dbReference type="EMBL" id="JBDJPC010000006">
    <property type="protein sequence ID" value="KAL1498075.1"/>
    <property type="molecule type" value="Genomic_DNA"/>
</dbReference>
<evidence type="ECO:0000256" key="3">
    <source>
        <dbReference type="ARBA" id="ARBA00022692"/>
    </source>
</evidence>
<keyword evidence="7" id="KW-0325">Glycoprotein</keyword>
<feature type="transmembrane region" description="Helical" evidence="8">
    <location>
        <begin position="345"/>
        <end position="365"/>
    </location>
</feature>
<evidence type="ECO:0000313" key="10">
    <source>
        <dbReference type="Proteomes" id="UP001566132"/>
    </source>
</evidence>
<dbReference type="SUPFAM" id="SSF53850">
    <property type="entry name" value="Periplasmic binding protein-like II"/>
    <property type="match status" value="1"/>
</dbReference>
<feature type="transmembrane region" description="Helical" evidence="8">
    <location>
        <begin position="294"/>
        <end position="313"/>
    </location>
</feature>
<keyword evidence="10" id="KW-1185">Reference proteome</keyword>
<organism evidence="9 10">
    <name type="scientific">Hypothenemus hampei</name>
    <name type="common">Coffee berry borer</name>
    <dbReference type="NCBI Taxonomy" id="57062"/>
    <lineage>
        <taxon>Eukaryota</taxon>
        <taxon>Metazoa</taxon>
        <taxon>Ecdysozoa</taxon>
        <taxon>Arthropoda</taxon>
        <taxon>Hexapoda</taxon>
        <taxon>Insecta</taxon>
        <taxon>Pterygota</taxon>
        <taxon>Neoptera</taxon>
        <taxon>Endopterygota</taxon>
        <taxon>Coleoptera</taxon>
        <taxon>Polyphaga</taxon>
        <taxon>Cucujiformia</taxon>
        <taxon>Curculionidae</taxon>
        <taxon>Scolytinae</taxon>
        <taxon>Hypothenemus</taxon>
    </lineage>
</organism>
<sequence>MFSSKSESKLQYERFPTSNTTLDCITAVVNNLIKDFEDVILTNIWELALGKPLIRFDTQTFIKCLENKCPIIQLFILDIQNQTINELLKYLDTNSFLNPRAFFIFVHCNIDFYVLSSLSKAYINKAIIINEFGEIQTYVPYKYENINKPYLTPYKIGYCNDDFNFDFSLIGWKPNTWKNSILNVMLRITTPYVTGHNTGIEERLLSLFQDRLKCKMNFTYMEFGTTTLPYFQPKKLLHSHDADIFGGHITILPSDVLDSDITPPYLYDSIRFVTPKPKEMSFWIRSFTIFPDSFWILLVLTIAISSVLTNLLYNISYQDKLFAFIEILVEHPVCLGNTQLLSKRIFFMSWFFFSMVISTLFRNSLIIINATSKKTNAINTLDDVANSKLPIYKTFDLKSYYITREEQEKIQYVSMKQCTNLALCFRNVAFNQNSITIGGADILNNYVIPLYFVENGETLLHIADEMIYGFHIHLLFSKGHPLFEQCSTIIISTLSNGWFVKEYKKMKYELSLKLYQKYPIKSKILSMNELSNTFHLWFFGLLLAFSVLSLEIICYYGLVTFKKKV</sequence>
<dbReference type="Proteomes" id="UP001566132">
    <property type="component" value="Unassembled WGS sequence"/>
</dbReference>
<name>A0ABD1ERH4_HYPHA</name>
<protein>
    <submittedName>
        <fullName evidence="9">Uncharacterized protein</fullName>
    </submittedName>
</protein>
<evidence type="ECO:0000256" key="4">
    <source>
        <dbReference type="ARBA" id="ARBA00022989"/>
    </source>
</evidence>
<dbReference type="PANTHER" id="PTHR42643:SF30">
    <property type="entry name" value="IONOTROPIC RECEPTOR 40A-RELATED"/>
    <property type="match status" value="1"/>
</dbReference>
<keyword evidence="6" id="KW-0675">Receptor</keyword>
<evidence type="ECO:0000256" key="1">
    <source>
        <dbReference type="ARBA" id="ARBA00004651"/>
    </source>
</evidence>
<keyword evidence="3 8" id="KW-0812">Transmembrane</keyword>
<accession>A0ABD1ERH4</accession>
<reference evidence="9 10" key="1">
    <citation type="submission" date="2024-05" db="EMBL/GenBank/DDBJ databases">
        <title>Genetic variation in Jamaican populations of the coffee berry borer (Hypothenemus hampei).</title>
        <authorList>
            <person name="Errbii M."/>
            <person name="Myrie A."/>
        </authorList>
    </citation>
    <scope>NUCLEOTIDE SEQUENCE [LARGE SCALE GENOMIC DNA]</scope>
    <source>
        <strain evidence="9">JA-Hopewell-2020-01-JO</strain>
        <tissue evidence="9">Whole body</tissue>
    </source>
</reference>
<feature type="transmembrane region" description="Helical" evidence="8">
    <location>
        <begin position="536"/>
        <end position="558"/>
    </location>
</feature>
<evidence type="ECO:0000256" key="5">
    <source>
        <dbReference type="ARBA" id="ARBA00023136"/>
    </source>
</evidence>
<comment type="caution">
    <text evidence="9">The sequence shown here is derived from an EMBL/GenBank/DDBJ whole genome shotgun (WGS) entry which is preliminary data.</text>
</comment>
<keyword evidence="4 8" id="KW-1133">Transmembrane helix</keyword>
<evidence type="ECO:0000313" key="9">
    <source>
        <dbReference type="EMBL" id="KAL1498075.1"/>
    </source>
</evidence>
<dbReference type="AlphaFoldDB" id="A0ABD1ERH4"/>
<proteinExistence type="predicted"/>
<dbReference type="InterPro" id="IPR052192">
    <property type="entry name" value="Insect_Ionotropic_Sensory_Rcpt"/>
</dbReference>
<evidence type="ECO:0000256" key="8">
    <source>
        <dbReference type="SAM" id="Phobius"/>
    </source>
</evidence>
<evidence type="ECO:0000256" key="7">
    <source>
        <dbReference type="ARBA" id="ARBA00023180"/>
    </source>
</evidence>